<feature type="compositionally biased region" description="Low complexity" evidence="1">
    <location>
        <begin position="192"/>
        <end position="223"/>
    </location>
</feature>
<name>A0A8T2URT6_CERRI</name>
<sequence>MGCGASKDCMADKTISTGKRRFIHASRGRLKYAASSEKAGELETSSVECHPHSTPNTGYIRLRSSPSVEEQGEADATQGEDDDASANTHFPVHEEDDLRDGNVEEGTILASEEPQFLENKPPVSQIVSVHNQDAPFNANARAVSPRNTVKRLPLRELCITPYGKPEPKKDQVAGFPIRNSSPRSNKYYSGISSSRPSSRSKSSTCSPRTCSPRTCSPRTCSPRNVDRQRTLLPIDADHVNDIIESPKFIKALSHEQFSKDIETTDDNTLEADMRDILENFDVSSDSLDIITTPRMNSWQSKLFETIERDIDSIFLIEEHSGGNASVKTVDSGFNNDQIDYSWSDNVELSEKP</sequence>
<protein>
    <submittedName>
        <fullName evidence="2">Uncharacterized protein</fullName>
    </submittedName>
</protein>
<accession>A0A8T2URT6</accession>
<feature type="compositionally biased region" description="Acidic residues" evidence="1">
    <location>
        <begin position="70"/>
        <end position="84"/>
    </location>
</feature>
<feature type="region of interest" description="Disordered" evidence="1">
    <location>
        <begin position="34"/>
        <end position="100"/>
    </location>
</feature>
<feature type="compositionally biased region" description="Polar residues" evidence="1">
    <location>
        <begin position="178"/>
        <end position="191"/>
    </location>
</feature>
<comment type="caution">
    <text evidence="2">The sequence shown here is derived from an EMBL/GenBank/DDBJ whole genome shotgun (WGS) entry which is preliminary data.</text>
</comment>
<evidence type="ECO:0000313" key="2">
    <source>
        <dbReference type="EMBL" id="KAH7438847.1"/>
    </source>
</evidence>
<dbReference type="EMBL" id="CM035409">
    <property type="protein sequence ID" value="KAH7438847.1"/>
    <property type="molecule type" value="Genomic_DNA"/>
</dbReference>
<evidence type="ECO:0000313" key="3">
    <source>
        <dbReference type="Proteomes" id="UP000825935"/>
    </source>
</evidence>
<dbReference type="OrthoDB" id="10454211at2759"/>
<proteinExistence type="predicted"/>
<organism evidence="2 3">
    <name type="scientific">Ceratopteris richardii</name>
    <name type="common">Triangle waterfern</name>
    <dbReference type="NCBI Taxonomy" id="49495"/>
    <lineage>
        <taxon>Eukaryota</taxon>
        <taxon>Viridiplantae</taxon>
        <taxon>Streptophyta</taxon>
        <taxon>Embryophyta</taxon>
        <taxon>Tracheophyta</taxon>
        <taxon>Polypodiopsida</taxon>
        <taxon>Polypodiidae</taxon>
        <taxon>Polypodiales</taxon>
        <taxon>Pteridineae</taxon>
        <taxon>Pteridaceae</taxon>
        <taxon>Parkerioideae</taxon>
        <taxon>Ceratopteris</taxon>
    </lineage>
</organism>
<feature type="compositionally biased region" description="Polar residues" evidence="1">
    <location>
        <begin position="43"/>
        <end position="57"/>
    </location>
</feature>
<reference evidence="2" key="1">
    <citation type="submission" date="2021-08" db="EMBL/GenBank/DDBJ databases">
        <title>WGS assembly of Ceratopteris richardii.</title>
        <authorList>
            <person name="Marchant D.B."/>
            <person name="Chen G."/>
            <person name="Jenkins J."/>
            <person name="Shu S."/>
            <person name="Leebens-Mack J."/>
            <person name="Grimwood J."/>
            <person name="Schmutz J."/>
            <person name="Soltis P."/>
            <person name="Soltis D."/>
            <person name="Chen Z.-H."/>
        </authorList>
    </citation>
    <scope>NUCLEOTIDE SEQUENCE</scope>
    <source>
        <strain evidence="2">Whitten #5841</strain>
        <tissue evidence="2">Leaf</tissue>
    </source>
</reference>
<dbReference type="Proteomes" id="UP000825935">
    <property type="component" value="Chromosome 4"/>
</dbReference>
<dbReference type="AlphaFoldDB" id="A0A8T2URT6"/>
<gene>
    <name evidence="2" type="ORF">KP509_04G033400</name>
</gene>
<feature type="region of interest" description="Disordered" evidence="1">
    <location>
        <begin position="160"/>
        <end position="224"/>
    </location>
</feature>
<evidence type="ECO:0000256" key="1">
    <source>
        <dbReference type="SAM" id="MobiDB-lite"/>
    </source>
</evidence>
<keyword evidence="3" id="KW-1185">Reference proteome</keyword>